<evidence type="ECO:0000313" key="2">
    <source>
        <dbReference type="EMBL" id="EGX95222.1"/>
    </source>
</evidence>
<dbReference type="OrthoDB" id="4741757at2759"/>
<dbReference type="VEuPathDB" id="FungiDB:CCM_03494"/>
<dbReference type="RefSeq" id="XP_006668708.1">
    <property type="nucleotide sequence ID" value="XM_006668645.1"/>
</dbReference>
<name>G3JB10_CORMM</name>
<dbReference type="KEGG" id="cmt:CCM_03494"/>
<protein>
    <submittedName>
        <fullName evidence="2">Uncharacterized protein</fullName>
    </submittedName>
</protein>
<dbReference type="EMBL" id="JH126400">
    <property type="protein sequence ID" value="EGX95222.1"/>
    <property type="molecule type" value="Genomic_DNA"/>
</dbReference>
<organism evidence="2 3">
    <name type="scientific">Cordyceps militaris (strain CM01)</name>
    <name type="common">Caterpillar fungus</name>
    <dbReference type="NCBI Taxonomy" id="983644"/>
    <lineage>
        <taxon>Eukaryota</taxon>
        <taxon>Fungi</taxon>
        <taxon>Dikarya</taxon>
        <taxon>Ascomycota</taxon>
        <taxon>Pezizomycotina</taxon>
        <taxon>Sordariomycetes</taxon>
        <taxon>Hypocreomycetidae</taxon>
        <taxon>Hypocreales</taxon>
        <taxon>Cordycipitaceae</taxon>
        <taxon>Cordyceps</taxon>
    </lineage>
</organism>
<evidence type="ECO:0000313" key="3">
    <source>
        <dbReference type="Proteomes" id="UP000001610"/>
    </source>
</evidence>
<reference evidence="2 3" key="1">
    <citation type="journal article" date="2011" name="Genome Biol.">
        <title>Genome sequence of the insect pathogenic fungus Cordyceps militaris, a valued traditional Chinese medicine.</title>
        <authorList>
            <person name="Zheng P."/>
            <person name="Xia Y."/>
            <person name="Xiao G."/>
            <person name="Xiong C."/>
            <person name="Hu X."/>
            <person name="Zhang S."/>
            <person name="Zheng H."/>
            <person name="Huang Y."/>
            <person name="Zhou Y."/>
            <person name="Wang S."/>
            <person name="Zhao G.P."/>
            <person name="Liu X."/>
            <person name="St Leger R.J."/>
            <person name="Wang C."/>
        </authorList>
    </citation>
    <scope>NUCLEOTIDE SEQUENCE [LARGE SCALE GENOMIC DNA]</scope>
    <source>
        <strain evidence="2 3">CM01</strain>
    </source>
</reference>
<accession>G3JB10</accession>
<proteinExistence type="predicted"/>
<gene>
    <name evidence="2" type="ORF">CCM_03494</name>
</gene>
<dbReference type="HOGENOM" id="CLU_1354552_0_0_1"/>
<dbReference type="GeneID" id="18165520"/>
<dbReference type="InParanoid" id="G3JB10"/>
<evidence type="ECO:0000256" key="1">
    <source>
        <dbReference type="SAM" id="MobiDB-lite"/>
    </source>
</evidence>
<dbReference type="Proteomes" id="UP000001610">
    <property type="component" value="Unassembled WGS sequence"/>
</dbReference>
<keyword evidence="3" id="KW-1185">Reference proteome</keyword>
<dbReference type="AlphaFoldDB" id="G3JB10"/>
<sequence>MPPSTQPKAKTTRAEWRSRGEPDGTGSVEDPLIHWVTDRPRKCKYQGYHQVIRTAAVRTGFKVWYISCDGLTTGRFKEAGGVLQPLLRLHGQTPYYRALESTIAMKYPQAAEAQALIDSQLIRHVRDAVRRRCDVAILSLFLALVDGWLRSCEEFARRGSAELFANDVAGFESAYQNLMVPGEDYRFDNLVCLFDTLSPTGS</sequence>
<feature type="compositionally biased region" description="Basic and acidic residues" evidence="1">
    <location>
        <begin position="12"/>
        <end position="22"/>
    </location>
</feature>
<feature type="region of interest" description="Disordered" evidence="1">
    <location>
        <begin position="1"/>
        <end position="31"/>
    </location>
</feature>